<feature type="region of interest" description="Disordered" evidence="6">
    <location>
        <begin position="1"/>
        <end position="34"/>
    </location>
</feature>
<evidence type="ECO:0000256" key="5">
    <source>
        <dbReference type="ARBA" id="ARBA00023242"/>
    </source>
</evidence>
<dbReference type="InterPro" id="IPR003657">
    <property type="entry name" value="WRKY_dom"/>
</dbReference>
<dbReference type="InParanoid" id="S2JIH3"/>
<evidence type="ECO:0000256" key="3">
    <source>
        <dbReference type="ARBA" id="ARBA00023125"/>
    </source>
</evidence>
<dbReference type="OrthoDB" id="2362414at2759"/>
<keyword evidence="5" id="KW-0539">Nucleus</keyword>
<proteinExistence type="predicted"/>
<protein>
    <recommendedName>
        <fullName evidence="7">WRKY domain-containing protein</fullName>
    </recommendedName>
</protein>
<dbReference type="eggNOG" id="ENOG502S3K8">
    <property type="taxonomic scope" value="Eukaryota"/>
</dbReference>
<name>S2JIH3_MUCC1</name>
<evidence type="ECO:0000256" key="2">
    <source>
        <dbReference type="ARBA" id="ARBA00023015"/>
    </source>
</evidence>
<evidence type="ECO:0000313" key="8">
    <source>
        <dbReference type="EMBL" id="EPB90116.1"/>
    </source>
</evidence>
<evidence type="ECO:0000259" key="7">
    <source>
        <dbReference type="PROSITE" id="PS50811"/>
    </source>
</evidence>
<keyword evidence="4" id="KW-0804">Transcription</keyword>
<dbReference type="EMBL" id="KE123925">
    <property type="protein sequence ID" value="EPB90116.1"/>
    <property type="molecule type" value="Genomic_DNA"/>
</dbReference>
<dbReference type="GO" id="GO:0043565">
    <property type="term" value="F:sequence-specific DNA binding"/>
    <property type="evidence" value="ECO:0007669"/>
    <property type="project" value="InterPro"/>
</dbReference>
<dbReference type="PROSITE" id="PS50811">
    <property type="entry name" value="WRKY"/>
    <property type="match status" value="1"/>
</dbReference>
<feature type="domain" description="WRKY" evidence="7">
    <location>
        <begin position="261"/>
        <end position="305"/>
    </location>
</feature>
<feature type="compositionally biased region" description="Polar residues" evidence="6">
    <location>
        <begin position="204"/>
        <end position="215"/>
    </location>
</feature>
<sequence>MLTSNSLLLSSSSTNSAAYPPSPPMSSSSKSIPNGFLNLEKVVSTYGNQPELLELILSSKVEEDRRRAEEAKLRRKEIDFMLQKQQQQQQKHQQQQQQHQPQKTLLPPISQHRVNSLSSTTSSGSNDSTLPRLQQYHHNHSATSPWKNSEFNSSVKRRNSSSIEMLLSPSPNPSDLKLPELSLTPSSSSSTIRNINQLHYPPILNSNKRSRSISSYEEDQEYCAAGSAPPSPPIEPTAAPAATATKRRRREMQAISTIIETKEFPYNDDYLWKNNGNTVHKKTGFKSIYYKCSNSAKGCPVNKTVTFKDNGEHLIKYRGQHLPECNRIKRITDL</sequence>
<keyword evidence="2" id="KW-0805">Transcription regulation</keyword>
<accession>S2JIH3</accession>
<organism evidence="8 9">
    <name type="scientific">Mucor circinelloides f. circinelloides (strain 1006PhL)</name>
    <name type="common">Mucormycosis agent</name>
    <name type="synonym">Calyptromyces circinelloides</name>
    <dbReference type="NCBI Taxonomy" id="1220926"/>
    <lineage>
        <taxon>Eukaryota</taxon>
        <taxon>Fungi</taxon>
        <taxon>Fungi incertae sedis</taxon>
        <taxon>Mucoromycota</taxon>
        <taxon>Mucoromycotina</taxon>
        <taxon>Mucoromycetes</taxon>
        <taxon>Mucorales</taxon>
        <taxon>Mucorineae</taxon>
        <taxon>Mucoraceae</taxon>
        <taxon>Mucor</taxon>
    </lineage>
</organism>
<dbReference type="SUPFAM" id="SSF118290">
    <property type="entry name" value="WRKY DNA-binding domain"/>
    <property type="match status" value="1"/>
</dbReference>
<evidence type="ECO:0000313" key="9">
    <source>
        <dbReference type="Proteomes" id="UP000014254"/>
    </source>
</evidence>
<feature type="compositionally biased region" description="Low complexity" evidence="6">
    <location>
        <begin position="1"/>
        <end position="16"/>
    </location>
</feature>
<evidence type="ECO:0000256" key="6">
    <source>
        <dbReference type="SAM" id="MobiDB-lite"/>
    </source>
</evidence>
<dbReference type="GO" id="GO:0005634">
    <property type="term" value="C:nucleus"/>
    <property type="evidence" value="ECO:0007669"/>
    <property type="project" value="UniProtKB-SubCell"/>
</dbReference>
<feature type="compositionally biased region" description="Low complexity" evidence="6">
    <location>
        <begin position="179"/>
        <end position="191"/>
    </location>
</feature>
<keyword evidence="9" id="KW-1185">Reference proteome</keyword>
<dbReference type="OMA" id="YHARFND"/>
<evidence type="ECO:0000256" key="4">
    <source>
        <dbReference type="ARBA" id="ARBA00023163"/>
    </source>
</evidence>
<dbReference type="AlphaFoldDB" id="S2JIH3"/>
<feature type="region of interest" description="Disordered" evidence="6">
    <location>
        <begin position="138"/>
        <end position="245"/>
    </location>
</feature>
<keyword evidence="3" id="KW-0238">DNA-binding</keyword>
<evidence type="ECO:0000256" key="1">
    <source>
        <dbReference type="ARBA" id="ARBA00004123"/>
    </source>
</evidence>
<gene>
    <name evidence="8" type="ORF">HMPREF1544_03092</name>
</gene>
<reference evidence="9" key="1">
    <citation type="submission" date="2013-05" db="EMBL/GenBank/DDBJ databases">
        <title>The Genome sequence of Mucor circinelloides f. circinelloides 1006PhL.</title>
        <authorList>
            <consortium name="The Broad Institute Genomics Platform"/>
            <person name="Cuomo C."/>
            <person name="Earl A."/>
            <person name="Findley K."/>
            <person name="Lee S.C."/>
            <person name="Walker B."/>
            <person name="Young S."/>
            <person name="Zeng Q."/>
            <person name="Gargeya S."/>
            <person name="Fitzgerald M."/>
            <person name="Haas B."/>
            <person name="Abouelleil A."/>
            <person name="Allen A.W."/>
            <person name="Alvarado L."/>
            <person name="Arachchi H.M."/>
            <person name="Berlin A.M."/>
            <person name="Chapman S.B."/>
            <person name="Gainer-Dewar J."/>
            <person name="Goldberg J."/>
            <person name="Griggs A."/>
            <person name="Gujja S."/>
            <person name="Hansen M."/>
            <person name="Howarth C."/>
            <person name="Imamovic A."/>
            <person name="Ireland A."/>
            <person name="Larimer J."/>
            <person name="McCowan C."/>
            <person name="Murphy C."/>
            <person name="Pearson M."/>
            <person name="Poon T.W."/>
            <person name="Priest M."/>
            <person name="Roberts A."/>
            <person name="Saif S."/>
            <person name="Shea T."/>
            <person name="Sisk P."/>
            <person name="Sykes S."/>
            <person name="Wortman J."/>
            <person name="Nusbaum C."/>
            <person name="Birren B."/>
        </authorList>
    </citation>
    <scope>NUCLEOTIDE SEQUENCE [LARGE SCALE GENOMIC DNA]</scope>
    <source>
        <strain evidence="9">1006PhL</strain>
    </source>
</reference>
<feature type="compositionally biased region" description="Polar residues" evidence="6">
    <location>
        <begin position="141"/>
        <end position="154"/>
    </location>
</feature>
<dbReference type="GO" id="GO:0003700">
    <property type="term" value="F:DNA-binding transcription factor activity"/>
    <property type="evidence" value="ECO:0007669"/>
    <property type="project" value="InterPro"/>
</dbReference>
<dbReference type="Proteomes" id="UP000014254">
    <property type="component" value="Unassembled WGS sequence"/>
</dbReference>
<dbReference type="VEuPathDB" id="FungiDB:HMPREF1544_03092"/>
<dbReference type="Gene3D" id="2.20.25.80">
    <property type="entry name" value="WRKY domain"/>
    <property type="match status" value="1"/>
</dbReference>
<feature type="region of interest" description="Disordered" evidence="6">
    <location>
        <begin position="81"/>
        <end position="107"/>
    </location>
</feature>
<dbReference type="InterPro" id="IPR036576">
    <property type="entry name" value="WRKY_dom_sf"/>
</dbReference>
<comment type="subcellular location">
    <subcellularLocation>
        <location evidence="1">Nucleus</location>
    </subcellularLocation>
</comment>
<dbReference type="SMART" id="SM00774">
    <property type="entry name" value="WRKY"/>
    <property type="match status" value="1"/>
</dbReference>
<dbReference type="Pfam" id="PF03106">
    <property type="entry name" value="WRKY"/>
    <property type="match status" value="1"/>
</dbReference>
<feature type="compositionally biased region" description="Low complexity" evidence="6">
    <location>
        <begin position="83"/>
        <end position="103"/>
    </location>
</feature>